<dbReference type="InterPro" id="IPR000253">
    <property type="entry name" value="FHA_dom"/>
</dbReference>
<dbReference type="GO" id="GO:0030131">
    <property type="term" value="C:clathrin adaptor complex"/>
    <property type="evidence" value="ECO:0007669"/>
    <property type="project" value="InterPro"/>
</dbReference>
<dbReference type="GO" id="GO:0016192">
    <property type="term" value="P:vesicle-mediated transport"/>
    <property type="evidence" value="ECO:0007669"/>
    <property type="project" value="InterPro"/>
</dbReference>
<dbReference type="Gene3D" id="2.60.200.20">
    <property type="match status" value="1"/>
</dbReference>
<dbReference type="PANTHER" id="PTHR23308">
    <property type="entry name" value="NUCLEAR INHIBITOR OF PROTEIN PHOSPHATASE-1"/>
    <property type="match status" value="1"/>
</dbReference>
<feature type="region of interest" description="Disordered" evidence="1">
    <location>
        <begin position="613"/>
        <end position="672"/>
    </location>
</feature>
<dbReference type="InterPro" id="IPR015151">
    <property type="entry name" value="B-adaptin_app_sub_C"/>
</dbReference>
<dbReference type="EMBL" id="QLLG01000156">
    <property type="protein sequence ID" value="RMX67869.1"/>
    <property type="molecule type" value="Genomic_DNA"/>
</dbReference>
<comment type="caution">
    <text evidence="3">The sequence shown here is derived from an EMBL/GenBank/DDBJ whole genome shotgun (WGS) entry which is preliminary data.</text>
</comment>
<dbReference type="Gene3D" id="3.30.310.10">
    <property type="entry name" value="TATA-Binding Protein"/>
    <property type="match status" value="2"/>
</dbReference>
<accession>A0A3M6VMB2</accession>
<dbReference type="PROSITE" id="PS50006">
    <property type="entry name" value="FHA_DOMAIN"/>
    <property type="match status" value="1"/>
</dbReference>
<organism evidence="3 4">
    <name type="scientific">Peronospora effusa</name>
    <dbReference type="NCBI Taxonomy" id="542832"/>
    <lineage>
        <taxon>Eukaryota</taxon>
        <taxon>Sar</taxon>
        <taxon>Stramenopiles</taxon>
        <taxon>Oomycota</taxon>
        <taxon>Peronosporomycetes</taxon>
        <taxon>Peronosporales</taxon>
        <taxon>Peronosporaceae</taxon>
        <taxon>Peronospora</taxon>
    </lineage>
</organism>
<feature type="region of interest" description="Disordered" evidence="1">
    <location>
        <begin position="400"/>
        <end position="428"/>
    </location>
</feature>
<feature type="compositionally biased region" description="Polar residues" evidence="1">
    <location>
        <begin position="657"/>
        <end position="666"/>
    </location>
</feature>
<dbReference type="GO" id="GO:0006886">
    <property type="term" value="P:intracellular protein transport"/>
    <property type="evidence" value="ECO:0007669"/>
    <property type="project" value="InterPro"/>
</dbReference>
<evidence type="ECO:0000313" key="3">
    <source>
        <dbReference type="EMBL" id="RMX67869.1"/>
    </source>
</evidence>
<keyword evidence="4" id="KW-1185">Reference proteome</keyword>
<evidence type="ECO:0000313" key="4">
    <source>
        <dbReference type="Proteomes" id="UP000282087"/>
    </source>
</evidence>
<dbReference type="SUPFAM" id="SSF49879">
    <property type="entry name" value="SMAD/FHA domain"/>
    <property type="match status" value="1"/>
</dbReference>
<dbReference type="Pfam" id="PF00498">
    <property type="entry name" value="FHA"/>
    <property type="match status" value="1"/>
</dbReference>
<dbReference type="Proteomes" id="UP000282087">
    <property type="component" value="Unassembled WGS sequence"/>
</dbReference>
<dbReference type="VEuPathDB" id="FungiDB:DD237_000383"/>
<reference evidence="3 4" key="1">
    <citation type="submission" date="2018-06" db="EMBL/GenBank/DDBJ databases">
        <title>Comparative genomics of downy mildews reveals potential adaptations to biotrophy.</title>
        <authorList>
            <person name="Fletcher K."/>
            <person name="Klosterman S.J."/>
            <person name="Derevnina L."/>
            <person name="Martin F."/>
            <person name="Koike S."/>
            <person name="Reyes Chin-Wo S."/>
            <person name="Mou B."/>
            <person name="Michelmore R."/>
        </authorList>
    </citation>
    <scope>NUCLEOTIDE SEQUENCE [LARGE SCALE GENOMIC DNA]</scope>
    <source>
        <strain evidence="3 4">R14</strain>
    </source>
</reference>
<protein>
    <recommendedName>
        <fullName evidence="2">FHA domain-containing protein</fullName>
    </recommendedName>
</protein>
<name>A0A3M6VMB2_9STRA</name>
<dbReference type="SMART" id="SM00240">
    <property type="entry name" value="FHA"/>
    <property type="match status" value="1"/>
</dbReference>
<dbReference type="FunFam" id="2.60.200.20:FF:000019">
    <property type="entry name" value="Nuclear inhibitor of protein phosphatase"/>
    <property type="match status" value="1"/>
</dbReference>
<feature type="compositionally biased region" description="Low complexity" evidence="1">
    <location>
        <begin position="446"/>
        <end position="457"/>
    </location>
</feature>
<dbReference type="InterPro" id="IPR050923">
    <property type="entry name" value="Cell_Proc_Reg/RNA_Proc"/>
</dbReference>
<feature type="domain" description="FHA" evidence="2">
    <location>
        <begin position="55"/>
        <end position="106"/>
    </location>
</feature>
<dbReference type="InterPro" id="IPR008984">
    <property type="entry name" value="SMAD_FHA_dom_sf"/>
</dbReference>
<feature type="compositionally biased region" description="Polar residues" evidence="1">
    <location>
        <begin position="400"/>
        <end position="418"/>
    </location>
</feature>
<dbReference type="Pfam" id="PF09066">
    <property type="entry name" value="B2-adapt-app_C"/>
    <property type="match status" value="1"/>
</dbReference>
<evidence type="ECO:0000256" key="1">
    <source>
        <dbReference type="SAM" id="MobiDB-lite"/>
    </source>
</evidence>
<proteinExistence type="predicted"/>
<gene>
    <name evidence="3" type="ORF">DD238_000357</name>
</gene>
<sequence length="826" mass="91919">MDTPGRAAFLCSGTAAFHPPIWACMPVEINSHARLDAFRENRHCATYMVATQRVNLFGRDQESCDHVLGNPSISRKHAAVIHDNEGGIYMVDLMSRHGTYVGRKKIPPHDPYLLHDGDVIRFGQSVRVYILKGAGSDGNSAPVKKSWGRKLRVPRINIKSVVPKRSSNKPKASSAVTKLVNAVCYGTLKDEKVATFVTGVLELGENDRQGMADTLVERLQAKFEFYATHVHRNAFVATMALLKQNLCVKELEKNLDVFTHISQQRNDNMYRADARKLLQAIAAVRLDPDNPQFNDVDCTEEDVGSACPATVNNREGRERSISDEGKKLFLANHGIQYSGRTESVGTISESGLHYRETITHIDPRYQASHRISSNECDEESHLGATSDGYTSSISLVADSGTKQPTLNSEKSLGTNFIGQSAPEADKPNESAFEFIAGSDFVDDASSRGSSTDQSSGQPVSGVAPQRPPVSADTFLLEYPSVDGSTFDDLWESANDESEEWSMDLGSIDAHELDPRDLQVFLQSYRMICVSSEKVGGQQQWLFVAEQVCEGTLFLVDISIMPGLTDMSVTLKWIVNSLLYRNGHVVFMEILKFALYQFAEQAQLRVGRTPLPPQQVHHRDHMRESRQNHVKQLQHNGRESESTMANPASYAASKRASRTASYATSQDARNEVEDADEEAMSARDYLCESPVIDAGKFEQIWATATEICSINVYCDLRLIMHWSAIHSAQLSYTLNELPEVDEVIELFHKNCMSCLASGSVDRLVKFFFFAEMPEIQCMFCVQMSFGVDTGALEGTLKRLATTTKNHSEEEEIDLSFVSFIKEVIQEL</sequence>
<dbReference type="InterPro" id="IPR012295">
    <property type="entry name" value="TBP_dom_sf"/>
</dbReference>
<dbReference type="AlphaFoldDB" id="A0A3M6VMB2"/>
<feature type="region of interest" description="Disordered" evidence="1">
    <location>
        <begin position="443"/>
        <end position="468"/>
    </location>
</feature>
<evidence type="ECO:0000259" key="2">
    <source>
        <dbReference type="PROSITE" id="PS50006"/>
    </source>
</evidence>
<dbReference type="STRING" id="542832.A0A3M6VMB2"/>